<name>A0ABQ5P4A6_9ACTN</name>
<feature type="domain" description="HTH cro/C1-type" evidence="1">
    <location>
        <begin position="39"/>
        <end position="99"/>
    </location>
</feature>
<dbReference type="Proteomes" id="UP001291653">
    <property type="component" value="Unassembled WGS sequence"/>
</dbReference>
<proteinExistence type="predicted"/>
<organism evidence="2 3">
    <name type="scientific">Streptomyces yaizuensis</name>
    <dbReference type="NCBI Taxonomy" id="2989713"/>
    <lineage>
        <taxon>Bacteria</taxon>
        <taxon>Bacillati</taxon>
        <taxon>Actinomycetota</taxon>
        <taxon>Actinomycetes</taxon>
        <taxon>Kitasatosporales</taxon>
        <taxon>Streptomycetaceae</taxon>
        <taxon>Streptomyces</taxon>
    </lineage>
</organism>
<dbReference type="InterPro" id="IPR001387">
    <property type="entry name" value="Cro/C1-type_HTH"/>
</dbReference>
<evidence type="ECO:0000313" key="2">
    <source>
        <dbReference type="EMBL" id="GLF97429.1"/>
    </source>
</evidence>
<evidence type="ECO:0000313" key="3">
    <source>
        <dbReference type="Proteomes" id="UP001291653"/>
    </source>
</evidence>
<protein>
    <submittedName>
        <fullName evidence="2">Helix-turn-helix domain-containing protein</fullName>
    </submittedName>
</protein>
<dbReference type="CDD" id="cd00093">
    <property type="entry name" value="HTH_XRE"/>
    <property type="match status" value="1"/>
</dbReference>
<dbReference type="Pfam" id="PF01381">
    <property type="entry name" value="HTH_3"/>
    <property type="match status" value="1"/>
</dbReference>
<dbReference type="EMBL" id="BSBI01000011">
    <property type="protein sequence ID" value="GLF97429.1"/>
    <property type="molecule type" value="Genomic_DNA"/>
</dbReference>
<dbReference type="InterPro" id="IPR010982">
    <property type="entry name" value="Lambda_DNA-bd_dom_sf"/>
</dbReference>
<dbReference type="Gene3D" id="1.10.260.40">
    <property type="entry name" value="lambda repressor-like DNA-binding domains"/>
    <property type="match status" value="1"/>
</dbReference>
<keyword evidence="3" id="KW-1185">Reference proteome</keyword>
<comment type="caution">
    <text evidence="2">The sequence shown here is derived from an EMBL/GenBank/DDBJ whole genome shotgun (WGS) entry which is preliminary data.</text>
</comment>
<dbReference type="PROSITE" id="PS50943">
    <property type="entry name" value="HTH_CROC1"/>
    <property type="match status" value="1"/>
</dbReference>
<evidence type="ECO:0000259" key="1">
    <source>
        <dbReference type="PROSITE" id="PS50943"/>
    </source>
</evidence>
<dbReference type="SUPFAM" id="SSF47413">
    <property type="entry name" value="lambda repressor-like DNA-binding domains"/>
    <property type="match status" value="1"/>
</dbReference>
<gene>
    <name evidence="2" type="ORF">SYYSPA8_24050</name>
</gene>
<sequence length="400" mass="43627">MQVFGRLLPCFSLMSPHCIGQPMVQMEGHDEVMTIGALIRDLRTDRGWSQGRLASAVNDAFGTNLDREYVSRWERSKVAPEAYYLRCLSAVLDVPLAVLENEVKRRTLLTDIAGVAIAPVVTSDLLNTGFAARLSGGPSADAWEAKLLRYGSEYMSLGAEDIQRRASHELVIVQQQLDEPRLWSVAARLMTLYAKTFPGSDGSQAVHWYRMAAEAADRSGDDGTRVWVRGRAAIALGYEGASLSIADALADQAMAISDRPSLGLLNAIFGKAHSAAIRGDAATARSLLERGRHVFDRSGSQEQTSDYAVPWWRLNVFISLLAARLGDESTAVTAQEAARNELPTELPRFSTHLEMHRGLMLARSGDVTGGVAHAKSALAALPPEKHSLTLRMLMAEVERS</sequence>
<accession>A0ABQ5P4A6</accession>
<reference evidence="2 3" key="1">
    <citation type="submission" date="2022-10" db="EMBL/GenBank/DDBJ databases">
        <title>Draft genome sequence of Streptomyces sp. YSPA8.</title>
        <authorList>
            <person name="Moriuchi R."/>
            <person name="Dohra H."/>
            <person name="Yamamura H."/>
            <person name="Kodani S."/>
        </authorList>
    </citation>
    <scope>NUCLEOTIDE SEQUENCE [LARGE SCALE GENOMIC DNA]</scope>
    <source>
        <strain evidence="2 3">YSPA8</strain>
    </source>
</reference>